<keyword evidence="3 5" id="KW-1133">Transmembrane helix</keyword>
<evidence type="ECO:0000256" key="1">
    <source>
        <dbReference type="ARBA" id="ARBA00004370"/>
    </source>
</evidence>
<dbReference type="Gene3D" id="1.20.1070.10">
    <property type="entry name" value="Rhodopsin 7-helix transmembrane proteins"/>
    <property type="match status" value="1"/>
</dbReference>
<feature type="transmembrane region" description="Helical" evidence="5">
    <location>
        <begin position="126"/>
        <end position="146"/>
    </location>
</feature>
<keyword evidence="9" id="KW-1185">Reference proteome</keyword>
<dbReference type="EMBL" id="CAJOBC010006375">
    <property type="protein sequence ID" value="CAF3896696.1"/>
    <property type="molecule type" value="Genomic_DNA"/>
</dbReference>
<proteinExistence type="predicted"/>
<evidence type="ECO:0000256" key="3">
    <source>
        <dbReference type="ARBA" id="ARBA00022989"/>
    </source>
</evidence>
<dbReference type="GO" id="GO:0016020">
    <property type="term" value="C:membrane"/>
    <property type="evidence" value="ECO:0007669"/>
    <property type="project" value="UniProtKB-SubCell"/>
</dbReference>
<evidence type="ECO:0000313" key="8">
    <source>
        <dbReference type="EMBL" id="CAF3896696.1"/>
    </source>
</evidence>
<dbReference type="Proteomes" id="UP000663829">
    <property type="component" value="Unassembled WGS sequence"/>
</dbReference>
<feature type="domain" description="G-protein coupled receptors family 1 profile" evidence="6">
    <location>
        <begin position="24"/>
        <end position="262"/>
    </location>
</feature>
<dbReference type="AlphaFoldDB" id="A0A814REM0"/>
<keyword evidence="2 5" id="KW-0812">Transmembrane</keyword>
<name>A0A814REM0_9BILA</name>
<feature type="transmembrane region" description="Helical" evidence="5">
    <location>
        <begin position="46"/>
        <end position="66"/>
    </location>
</feature>
<feature type="transmembrane region" description="Helical" evidence="5">
    <location>
        <begin position="243"/>
        <end position="265"/>
    </location>
</feature>
<comment type="subcellular location">
    <subcellularLocation>
        <location evidence="1">Membrane</location>
    </subcellularLocation>
</comment>
<feature type="transmembrane region" description="Helical" evidence="5">
    <location>
        <begin position="86"/>
        <end position="106"/>
    </location>
</feature>
<sequence length="301" mass="35693">MKWDSINLYYNQICFYITLGSLCMHCTFWIQVILHHNIRQRSLQWIYSYLFIDILLMSLFFLQYGIRTKDDCFSNTVFSILCTLEAYSAIYLSLIQPYLLVGLNICRYLRIVKSLNVYTRYIKTIYFIHILLYISPSLSFILQFQFGWSMLESGTGAICDLTYSSMSAQSINIMLEFIIPVSLNIIFMAMTLVHIRHSKRTVNAERQVHKRLLLQFFIVYMIWLLLWGPFVLIYQFTKITDRISFYSQIISFCEVFCDPFIFIALDNRFIEALKKSWKMLKNIQRVSQIQPSSRAMARSGF</sequence>
<keyword evidence="4 5" id="KW-0472">Membrane</keyword>
<protein>
    <recommendedName>
        <fullName evidence="6">G-protein coupled receptors family 1 profile domain-containing protein</fullName>
    </recommendedName>
</protein>
<reference evidence="7" key="1">
    <citation type="submission" date="2021-02" db="EMBL/GenBank/DDBJ databases">
        <authorList>
            <person name="Nowell W R."/>
        </authorList>
    </citation>
    <scope>NUCLEOTIDE SEQUENCE</scope>
</reference>
<evidence type="ECO:0000256" key="5">
    <source>
        <dbReference type="SAM" id="Phobius"/>
    </source>
</evidence>
<comment type="caution">
    <text evidence="7">The sequence shown here is derived from an EMBL/GenBank/DDBJ whole genome shotgun (WGS) entry which is preliminary data.</text>
</comment>
<organism evidence="7 9">
    <name type="scientific">Didymodactylos carnosus</name>
    <dbReference type="NCBI Taxonomy" id="1234261"/>
    <lineage>
        <taxon>Eukaryota</taxon>
        <taxon>Metazoa</taxon>
        <taxon>Spiralia</taxon>
        <taxon>Gnathifera</taxon>
        <taxon>Rotifera</taxon>
        <taxon>Eurotatoria</taxon>
        <taxon>Bdelloidea</taxon>
        <taxon>Philodinida</taxon>
        <taxon>Philodinidae</taxon>
        <taxon>Didymodactylos</taxon>
    </lineage>
</organism>
<feature type="transmembrane region" description="Helical" evidence="5">
    <location>
        <begin position="216"/>
        <end position="237"/>
    </location>
</feature>
<dbReference type="OrthoDB" id="10015376at2759"/>
<evidence type="ECO:0000256" key="2">
    <source>
        <dbReference type="ARBA" id="ARBA00022692"/>
    </source>
</evidence>
<feature type="transmembrane region" description="Helical" evidence="5">
    <location>
        <begin position="173"/>
        <end position="195"/>
    </location>
</feature>
<gene>
    <name evidence="7" type="ORF">GPM918_LOCUS20290</name>
    <name evidence="8" type="ORF">SRO942_LOCUS20287</name>
</gene>
<dbReference type="EMBL" id="CAJNOQ010006375">
    <property type="protein sequence ID" value="CAF1132889.1"/>
    <property type="molecule type" value="Genomic_DNA"/>
</dbReference>
<accession>A0A814REM0</accession>
<dbReference type="Proteomes" id="UP000681722">
    <property type="component" value="Unassembled WGS sequence"/>
</dbReference>
<dbReference type="InterPro" id="IPR017452">
    <property type="entry name" value="GPCR_Rhodpsn_7TM"/>
</dbReference>
<feature type="transmembrane region" description="Helical" evidence="5">
    <location>
        <begin position="15"/>
        <end position="34"/>
    </location>
</feature>
<dbReference type="PROSITE" id="PS50262">
    <property type="entry name" value="G_PROTEIN_RECEP_F1_2"/>
    <property type="match status" value="1"/>
</dbReference>
<evidence type="ECO:0000313" key="9">
    <source>
        <dbReference type="Proteomes" id="UP000663829"/>
    </source>
</evidence>
<evidence type="ECO:0000313" key="7">
    <source>
        <dbReference type="EMBL" id="CAF1132889.1"/>
    </source>
</evidence>
<dbReference type="SUPFAM" id="SSF81321">
    <property type="entry name" value="Family A G protein-coupled receptor-like"/>
    <property type="match status" value="1"/>
</dbReference>
<evidence type="ECO:0000259" key="6">
    <source>
        <dbReference type="PROSITE" id="PS50262"/>
    </source>
</evidence>
<evidence type="ECO:0000256" key="4">
    <source>
        <dbReference type="ARBA" id="ARBA00023136"/>
    </source>
</evidence>